<dbReference type="Gramene" id="MELO3C031277.2.1">
    <property type="protein sequence ID" value="MELO3C031277.2.1"/>
    <property type="gene ID" value="MELO3C031277.2"/>
</dbReference>
<accession>A0A9I9EAY2</accession>
<protein>
    <submittedName>
        <fullName evidence="1">Uncharacterized protein</fullName>
    </submittedName>
</protein>
<proteinExistence type="predicted"/>
<dbReference type="AlphaFoldDB" id="A0A9I9EAY2"/>
<sequence length="148" mass="17344">MPIYRCTALITERQPPTLRALNHDVLKRLVRIGTIYSSFLIKFEPLPSSLKAQIWAFWYNLVFIILGFEIWLTDAYGEREGDFPKLRDCVSVALLMCDRQKEHARLDVSDGRRFRMWLNPWLQGGAIFEQVGKQVLYDAASRWVIRNP</sequence>
<evidence type="ECO:0000313" key="1">
    <source>
        <dbReference type="EnsemblPlants" id="MELO3C031277.2.1"/>
    </source>
</evidence>
<dbReference type="EnsemblPlants" id="MELO3C031277.2.1">
    <property type="protein sequence ID" value="MELO3C031277.2.1"/>
    <property type="gene ID" value="MELO3C031277.2"/>
</dbReference>
<organism evidence="1">
    <name type="scientific">Cucumis melo</name>
    <name type="common">Muskmelon</name>
    <dbReference type="NCBI Taxonomy" id="3656"/>
    <lineage>
        <taxon>Eukaryota</taxon>
        <taxon>Viridiplantae</taxon>
        <taxon>Streptophyta</taxon>
        <taxon>Embryophyta</taxon>
        <taxon>Tracheophyta</taxon>
        <taxon>Spermatophyta</taxon>
        <taxon>Magnoliopsida</taxon>
        <taxon>eudicotyledons</taxon>
        <taxon>Gunneridae</taxon>
        <taxon>Pentapetalae</taxon>
        <taxon>rosids</taxon>
        <taxon>fabids</taxon>
        <taxon>Cucurbitales</taxon>
        <taxon>Cucurbitaceae</taxon>
        <taxon>Benincaseae</taxon>
        <taxon>Cucumis</taxon>
    </lineage>
</organism>
<reference evidence="1" key="1">
    <citation type="submission" date="2023-03" db="UniProtKB">
        <authorList>
            <consortium name="EnsemblPlants"/>
        </authorList>
    </citation>
    <scope>IDENTIFICATION</scope>
</reference>
<name>A0A9I9EAY2_CUCME</name>